<reference evidence="2 3" key="1">
    <citation type="journal article" date="2018" name="Front. Plant Sci.">
        <title>Red Clover (Trifolium pratense) and Zigzag Clover (T. medium) - A Picture of Genomic Similarities and Differences.</title>
        <authorList>
            <person name="Dluhosova J."/>
            <person name="Istvanek J."/>
            <person name="Nedelnik J."/>
            <person name="Repkova J."/>
        </authorList>
    </citation>
    <scope>NUCLEOTIDE SEQUENCE [LARGE SCALE GENOMIC DNA]</scope>
    <source>
        <strain evidence="3">cv. 10/8</strain>
        <tissue evidence="2">Leaf</tissue>
    </source>
</reference>
<evidence type="ECO:0000256" key="1">
    <source>
        <dbReference type="SAM" id="MobiDB-lite"/>
    </source>
</evidence>
<name>A0A392VJN6_9FABA</name>
<accession>A0A392VJN6</accession>
<dbReference type="Proteomes" id="UP000265520">
    <property type="component" value="Unassembled WGS sequence"/>
</dbReference>
<dbReference type="EMBL" id="LXQA011145190">
    <property type="protein sequence ID" value="MCI86600.1"/>
    <property type="molecule type" value="Genomic_DNA"/>
</dbReference>
<protein>
    <submittedName>
        <fullName evidence="2">Uncharacterized protein</fullName>
    </submittedName>
</protein>
<proteinExistence type="predicted"/>
<feature type="region of interest" description="Disordered" evidence="1">
    <location>
        <begin position="1"/>
        <end position="21"/>
    </location>
</feature>
<keyword evidence="3" id="KW-1185">Reference proteome</keyword>
<evidence type="ECO:0000313" key="3">
    <source>
        <dbReference type="Proteomes" id="UP000265520"/>
    </source>
</evidence>
<evidence type="ECO:0000313" key="2">
    <source>
        <dbReference type="EMBL" id="MCI86600.1"/>
    </source>
</evidence>
<feature type="compositionally biased region" description="Polar residues" evidence="1">
    <location>
        <begin position="1"/>
        <end position="12"/>
    </location>
</feature>
<organism evidence="2 3">
    <name type="scientific">Trifolium medium</name>
    <dbReference type="NCBI Taxonomy" id="97028"/>
    <lineage>
        <taxon>Eukaryota</taxon>
        <taxon>Viridiplantae</taxon>
        <taxon>Streptophyta</taxon>
        <taxon>Embryophyta</taxon>
        <taxon>Tracheophyta</taxon>
        <taxon>Spermatophyta</taxon>
        <taxon>Magnoliopsida</taxon>
        <taxon>eudicotyledons</taxon>
        <taxon>Gunneridae</taxon>
        <taxon>Pentapetalae</taxon>
        <taxon>rosids</taxon>
        <taxon>fabids</taxon>
        <taxon>Fabales</taxon>
        <taxon>Fabaceae</taxon>
        <taxon>Papilionoideae</taxon>
        <taxon>50 kb inversion clade</taxon>
        <taxon>NPAAA clade</taxon>
        <taxon>Hologalegina</taxon>
        <taxon>IRL clade</taxon>
        <taxon>Trifolieae</taxon>
        <taxon>Trifolium</taxon>
    </lineage>
</organism>
<dbReference type="AlphaFoldDB" id="A0A392VJN6"/>
<comment type="caution">
    <text evidence="2">The sequence shown here is derived from an EMBL/GenBank/DDBJ whole genome shotgun (WGS) entry which is preliminary data.</text>
</comment>
<sequence length="53" mass="5832">RATTRNKISKTGQHCAPHQPQLRVAQTQKKTGLCTKALRVVPALASRRAIILN</sequence>
<feature type="non-terminal residue" evidence="2">
    <location>
        <position position="1"/>
    </location>
</feature>